<organism evidence="1 2">
    <name type="scientific">Hyalomma asiaticum</name>
    <name type="common">Tick</name>
    <dbReference type="NCBI Taxonomy" id="266040"/>
    <lineage>
        <taxon>Eukaryota</taxon>
        <taxon>Metazoa</taxon>
        <taxon>Ecdysozoa</taxon>
        <taxon>Arthropoda</taxon>
        <taxon>Chelicerata</taxon>
        <taxon>Arachnida</taxon>
        <taxon>Acari</taxon>
        <taxon>Parasitiformes</taxon>
        <taxon>Ixodida</taxon>
        <taxon>Ixodoidea</taxon>
        <taxon>Ixodidae</taxon>
        <taxon>Hyalomminae</taxon>
        <taxon>Hyalomma</taxon>
    </lineage>
</organism>
<evidence type="ECO:0000313" key="2">
    <source>
        <dbReference type="Proteomes" id="UP000821845"/>
    </source>
</evidence>
<gene>
    <name evidence="1" type="ORF">HPB50_014107</name>
</gene>
<dbReference type="Proteomes" id="UP000821845">
    <property type="component" value="Chromosome 7"/>
</dbReference>
<proteinExistence type="predicted"/>
<accession>A0ACB7RWA2</accession>
<comment type="caution">
    <text evidence="1">The sequence shown here is derived from an EMBL/GenBank/DDBJ whole genome shotgun (WGS) entry which is preliminary data.</text>
</comment>
<sequence length="294" mass="33023">MGRPNKTVNRIIQAYRKEGRISDAPHKRHPRATTAAQDADIIDAAKASLFSTAREIGAAAAVSASASTIKRRLAEGKLKSHVAPQKQRLSLPNKTARLNFATEHVSWTADDWKTQRVWRPVNARYDPLYVQEVAWSGRTAVNVWGAVSRDGLGVLHRIVGPLTSRKYCDILDCVMIPYALNGPFSDRHFLFQQDLSSVHTSKVVEELLHMRGVRCLRWVPKGADLNIIEALWGKLKVRLCKRGLHSSSADELWSAVEEEWMSLQNEHSFIDNLYASLQSKMQDVIAVQGAMARY</sequence>
<protein>
    <submittedName>
        <fullName evidence="1">Uncharacterized protein</fullName>
    </submittedName>
</protein>
<evidence type="ECO:0000313" key="1">
    <source>
        <dbReference type="EMBL" id="KAH6926081.1"/>
    </source>
</evidence>
<name>A0ACB7RWA2_HYAAI</name>
<dbReference type="EMBL" id="CM023487">
    <property type="protein sequence ID" value="KAH6926081.1"/>
    <property type="molecule type" value="Genomic_DNA"/>
</dbReference>
<reference evidence="1" key="1">
    <citation type="submission" date="2020-05" db="EMBL/GenBank/DDBJ databases">
        <title>Large-scale comparative analyses of tick genomes elucidate their genetic diversity and vector capacities.</title>
        <authorList>
            <person name="Jia N."/>
            <person name="Wang J."/>
            <person name="Shi W."/>
            <person name="Du L."/>
            <person name="Sun Y."/>
            <person name="Zhan W."/>
            <person name="Jiang J."/>
            <person name="Wang Q."/>
            <person name="Zhang B."/>
            <person name="Ji P."/>
            <person name="Sakyi L.B."/>
            <person name="Cui X."/>
            <person name="Yuan T."/>
            <person name="Jiang B."/>
            <person name="Yang W."/>
            <person name="Lam T.T.-Y."/>
            <person name="Chang Q."/>
            <person name="Ding S."/>
            <person name="Wang X."/>
            <person name="Zhu J."/>
            <person name="Ruan X."/>
            <person name="Zhao L."/>
            <person name="Wei J."/>
            <person name="Que T."/>
            <person name="Du C."/>
            <person name="Cheng J."/>
            <person name="Dai P."/>
            <person name="Han X."/>
            <person name="Huang E."/>
            <person name="Gao Y."/>
            <person name="Liu J."/>
            <person name="Shao H."/>
            <person name="Ye R."/>
            <person name="Li L."/>
            <person name="Wei W."/>
            <person name="Wang X."/>
            <person name="Wang C."/>
            <person name="Yang T."/>
            <person name="Huo Q."/>
            <person name="Li W."/>
            <person name="Guo W."/>
            <person name="Chen H."/>
            <person name="Zhou L."/>
            <person name="Ni X."/>
            <person name="Tian J."/>
            <person name="Zhou Y."/>
            <person name="Sheng Y."/>
            <person name="Liu T."/>
            <person name="Pan Y."/>
            <person name="Xia L."/>
            <person name="Li J."/>
            <person name="Zhao F."/>
            <person name="Cao W."/>
        </authorList>
    </citation>
    <scope>NUCLEOTIDE SEQUENCE</scope>
    <source>
        <strain evidence="1">Hyas-2018</strain>
    </source>
</reference>
<keyword evidence="2" id="KW-1185">Reference proteome</keyword>